<organism evidence="1 2">
    <name type="scientific">Thamnocephalis sphaerospora</name>
    <dbReference type="NCBI Taxonomy" id="78915"/>
    <lineage>
        <taxon>Eukaryota</taxon>
        <taxon>Fungi</taxon>
        <taxon>Fungi incertae sedis</taxon>
        <taxon>Zoopagomycota</taxon>
        <taxon>Zoopagomycotina</taxon>
        <taxon>Zoopagomycetes</taxon>
        <taxon>Zoopagales</taxon>
        <taxon>Sigmoideomycetaceae</taxon>
        <taxon>Thamnocephalis</taxon>
    </lineage>
</organism>
<evidence type="ECO:0000313" key="1">
    <source>
        <dbReference type="EMBL" id="RKP05416.1"/>
    </source>
</evidence>
<reference evidence="2" key="1">
    <citation type="journal article" date="2018" name="Nat. Microbiol.">
        <title>Leveraging single-cell genomics to expand the fungal tree of life.</title>
        <authorList>
            <person name="Ahrendt S.R."/>
            <person name="Quandt C.A."/>
            <person name="Ciobanu D."/>
            <person name="Clum A."/>
            <person name="Salamov A."/>
            <person name="Andreopoulos B."/>
            <person name="Cheng J.F."/>
            <person name="Woyke T."/>
            <person name="Pelin A."/>
            <person name="Henrissat B."/>
            <person name="Reynolds N.K."/>
            <person name="Benny G.L."/>
            <person name="Smith M.E."/>
            <person name="James T.Y."/>
            <person name="Grigoriev I.V."/>
        </authorList>
    </citation>
    <scope>NUCLEOTIDE SEQUENCE [LARGE SCALE GENOMIC DNA]</scope>
    <source>
        <strain evidence="2">RSA 1356</strain>
    </source>
</reference>
<evidence type="ECO:0000313" key="2">
    <source>
        <dbReference type="Proteomes" id="UP000271241"/>
    </source>
</evidence>
<dbReference type="Proteomes" id="UP000271241">
    <property type="component" value="Unassembled WGS sequence"/>
</dbReference>
<accession>A0A4P9XIA3</accession>
<dbReference type="STRING" id="78915.A0A4P9XIA3"/>
<dbReference type="EMBL" id="KZ993136">
    <property type="protein sequence ID" value="RKP05416.1"/>
    <property type="molecule type" value="Genomic_DNA"/>
</dbReference>
<protein>
    <submittedName>
        <fullName evidence="1">Uncharacterized protein</fullName>
    </submittedName>
</protein>
<dbReference type="AlphaFoldDB" id="A0A4P9XIA3"/>
<sequence length="88" mass="9285">MSTNESSNASHGVGAAPQLDIHQDMSSILASVDFDKAKLHPMANLGGVDYLFNGDDDLIPGMAVPQRGFGDDLCYGVGTTYLSVTRLP</sequence>
<gene>
    <name evidence="1" type="ORF">THASP1DRAFT_32739</name>
</gene>
<proteinExistence type="predicted"/>
<dbReference type="OrthoDB" id="159299at2759"/>
<keyword evidence="2" id="KW-1185">Reference proteome</keyword>
<name>A0A4P9XIA3_9FUNG</name>